<sequence>MTGIERGPDGLPVTTEKELAAIETLLCDPKYRIKEPGGFLRANRRNLLNPDFVLYTLNDFLGHIQSFVVATKKMIPPGRSEAFFTPIRNWNPTAEGILRAVSAIDLKTLSQMLTHIQSVARSVSLSAVQPFIKALYKNLIRIYYISAAYGAHCYRGICKHILDSGIASDPEGLRNDTLTAIREFSYLHEKIFPALYPLVLRMVSPVMLDEHDLFYKNGSKVLAWLETDAKEILFPAPEKPLPAAVPKAAEEEKKDGPPQQAAIGLSTLEKLFPEAGWETLPRFPEEVRDFAPYFAPVLQFSDAFIQLNPANPMHITMILFQILAELFQGLRHVNFNVPTKDNPQEEDDIYLILDDWILYKANLFDKTFGDDIKSYTHQIYSQPEFAKSPYAVKLMSHMYSMIRQYFMPYFDTRLYGFQKMTKDPKLPPLYSRVRGLKTLLEAYSAAIEKARTNHLSSGGEAARLPGGVVNAFEPYRFDISNAVSKRLDALCGGRNSRQRTNAMLLRYCLSILCVLDWWINDEKSPAYKSRPELLYRTVEPGSPMPAFGITARTDTDEIFRMHLHRLTR</sequence>
<name>A0A9D9EL90_9SPIR</name>
<reference evidence="1" key="1">
    <citation type="submission" date="2020-10" db="EMBL/GenBank/DDBJ databases">
        <authorList>
            <person name="Gilroy R."/>
        </authorList>
    </citation>
    <scope>NUCLEOTIDE SEQUENCE</scope>
    <source>
        <strain evidence="1">B3-4054</strain>
    </source>
</reference>
<accession>A0A9D9EL90</accession>
<evidence type="ECO:0000313" key="1">
    <source>
        <dbReference type="EMBL" id="MBO8449563.1"/>
    </source>
</evidence>
<gene>
    <name evidence="1" type="ORF">IAA96_00450</name>
</gene>
<evidence type="ECO:0000313" key="2">
    <source>
        <dbReference type="Proteomes" id="UP000823616"/>
    </source>
</evidence>
<protein>
    <submittedName>
        <fullName evidence="1">Uncharacterized protein</fullName>
    </submittedName>
</protein>
<comment type="caution">
    <text evidence="1">The sequence shown here is derived from an EMBL/GenBank/DDBJ whole genome shotgun (WGS) entry which is preliminary data.</text>
</comment>
<dbReference type="AlphaFoldDB" id="A0A9D9EL90"/>
<organism evidence="1 2">
    <name type="scientific">Candidatus Avitreponema avistercoris</name>
    <dbReference type="NCBI Taxonomy" id="2840705"/>
    <lineage>
        <taxon>Bacteria</taxon>
        <taxon>Pseudomonadati</taxon>
        <taxon>Spirochaetota</taxon>
        <taxon>Spirochaetia</taxon>
        <taxon>Spirochaetales</taxon>
        <taxon>Candidatus Avitreponema</taxon>
    </lineage>
</organism>
<dbReference type="EMBL" id="JADIMS010000008">
    <property type="protein sequence ID" value="MBO8449563.1"/>
    <property type="molecule type" value="Genomic_DNA"/>
</dbReference>
<proteinExistence type="predicted"/>
<dbReference type="Proteomes" id="UP000823616">
    <property type="component" value="Unassembled WGS sequence"/>
</dbReference>
<reference evidence="1" key="2">
    <citation type="journal article" date="2021" name="PeerJ">
        <title>Extensive microbial diversity within the chicken gut microbiome revealed by metagenomics and culture.</title>
        <authorList>
            <person name="Gilroy R."/>
            <person name="Ravi A."/>
            <person name="Getino M."/>
            <person name="Pursley I."/>
            <person name="Horton D.L."/>
            <person name="Alikhan N.F."/>
            <person name="Baker D."/>
            <person name="Gharbi K."/>
            <person name="Hall N."/>
            <person name="Watson M."/>
            <person name="Adriaenssens E.M."/>
            <person name="Foster-Nyarko E."/>
            <person name="Jarju S."/>
            <person name="Secka A."/>
            <person name="Antonio M."/>
            <person name="Oren A."/>
            <person name="Chaudhuri R.R."/>
            <person name="La Ragione R."/>
            <person name="Hildebrand F."/>
            <person name="Pallen M.J."/>
        </authorList>
    </citation>
    <scope>NUCLEOTIDE SEQUENCE</scope>
    <source>
        <strain evidence="1">B3-4054</strain>
    </source>
</reference>